<accession>A0A515CRT5</accession>
<dbReference type="AlphaFoldDB" id="A0A515CRT5"/>
<sequence length="91" mass="9932">MSEVKSTTITLSVAGVELGFTPNKTAFNALINEMTLTNKVAPMVTYLGRIIDADSKAALGQLLERYPGVEMQLTEKVNAIYSPQVEIEIKN</sequence>
<organism evidence="1 2">
    <name type="scientific">Serratia liquefaciens</name>
    <dbReference type="NCBI Taxonomy" id="614"/>
    <lineage>
        <taxon>Bacteria</taxon>
        <taxon>Pseudomonadati</taxon>
        <taxon>Pseudomonadota</taxon>
        <taxon>Gammaproteobacteria</taxon>
        <taxon>Enterobacterales</taxon>
        <taxon>Yersiniaceae</taxon>
        <taxon>Serratia</taxon>
    </lineage>
</organism>
<protein>
    <recommendedName>
        <fullName evidence="3">Phage protein</fullName>
    </recommendedName>
</protein>
<proteinExistence type="predicted"/>
<dbReference type="Proteomes" id="UP000317572">
    <property type="component" value="Chromosome"/>
</dbReference>
<dbReference type="RefSeq" id="WP_142814693.1">
    <property type="nucleotide sequence ID" value="NZ_CP033893.1"/>
</dbReference>
<evidence type="ECO:0008006" key="3">
    <source>
        <dbReference type="Google" id="ProtNLM"/>
    </source>
</evidence>
<gene>
    <name evidence="1" type="ORF">EGO53_03360</name>
</gene>
<dbReference type="Pfam" id="PF10963">
    <property type="entry name" value="Phage_TAC_10"/>
    <property type="match status" value="1"/>
</dbReference>
<name>A0A515CRT5_SERLI</name>
<dbReference type="EMBL" id="CP033893">
    <property type="protein sequence ID" value="QDL30882.1"/>
    <property type="molecule type" value="Genomic_DNA"/>
</dbReference>
<reference evidence="1 2" key="1">
    <citation type="submission" date="2018-11" db="EMBL/GenBank/DDBJ databases">
        <title>The first complete genome of Serratia liquefaciens isolated from metalophyte plant revel distinctness adaptive mechanisms in an extreme habitat.</title>
        <authorList>
            <person name="Caneschi W.L."/>
            <person name="Sanchez A.B."/>
            <person name="Felestrino E.B."/>
            <person name="Assis R.A.B."/>
            <person name="Lemes C.G.C."/>
            <person name="Cordeiro I.F."/>
            <person name="Fonseca N.P."/>
            <person name="Villa M."/>
            <person name="Vieira I.T."/>
            <person name="Moraes L.A."/>
            <person name="Kamino L.H.Y."/>
            <person name="do Carmo F."/>
            <person name="Garcia C.M."/>
            <person name="Almeida N.F."/>
            <person name="Silva R.S."/>
            <person name="Ferro J.A."/>
            <person name="Ferro M.I.T."/>
            <person name="Varani A.M."/>
            <person name="Ferreira R.M."/>
            <person name="dos Santos V.L."/>
            <person name="Silva U.C."/>
            <person name="Setubal J.C."/>
            <person name="Moreira L.M."/>
        </authorList>
    </citation>
    <scope>NUCLEOTIDE SEQUENCE [LARGE SCALE GENOMIC DNA]</scope>
    <source>
        <strain evidence="1 2">FG3</strain>
    </source>
</reference>
<evidence type="ECO:0000313" key="2">
    <source>
        <dbReference type="Proteomes" id="UP000317572"/>
    </source>
</evidence>
<evidence type="ECO:0000313" key="1">
    <source>
        <dbReference type="EMBL" id="QDL30882.1"/>
    </source>
</evidence>
<dbReference type="InterPro" id="IPR024406">
    <property type="entry name" value="TAC-10"/>
</dbReference>